<dbReference type="AlphaFoldDB" id="A0AAD8VJG0"/>
<dbReference type="GO" id="GO:0003676">
    <property type="term" value="F:nucleic acid binding"/>
    <property type="evidence" value="ECO:0007669"/>
    <property type="project" value="InterPro"/>
</dbReference>
<dbReference type="Pfam" id="PF13966">
    <property type="entry name" value="zf-RVT"/>
    <property type="match status" value="1"/>
</dbReference>
<dbReference type="InterPro" id="IPR001878">
    <property type="entry name" value="Znf_CCHC"/>
</dbReference>
<feature type="compositionally biased region" description="Basic residues" evidence="2">
    <location>
        <begin position="394"/>
        <end position="405"/>
    </location>
</feature>
<dbReference type="InterPro" id="IPR026960">
    <property type="entry name" value="RVT-Znf"/>
</dbReference>
<sequence>MSVCLLGKGIHKQFNRHRSRFYWNANGRRNKYHWVRWSAMCKPKTLGGLGIIDTNLMNTCLMARWVWRLYMGETGLWADILHGKYLQDRDVWVASPGPGSQFWKALQKIKLVLRLGAKHHVGNGASTHFWLDWWVGAGKLQDRFPNLFAIAEMPEASVASLWSDTGWAIPFRRELGLHERVEWVNLMREIETLRPTATPDLMTWVLEPSGRFTVRSLYRKICDGSPSKAFGAIWRLAIPSRIRIFLWQLARKRLPTNANIRHRRGPSTGRCALCGEIEDTNHIFSIAGLQNSCGAQMTDERSVVEQAHEIQSLAKELEQFNCTLPDKFVAGGIIAKLPPSWRNFATSLKHKRQEFSVSDLIGSLHVEEKARAKDTRAHSFEGGSSANVVQKKNFQSHKSKNKNNGKGKFDEKNKASNSTNFKRKTPYKKKGNCHVCGAPGHWAPDCPERHDRRGNSGKSANVVIGVDTEMKDVGYGRKDFLRVDGKRLTCFCSWCWADREDIQRAIEKIRTLHAATQDAVEDEPV</sequence>
<gene>
    <name evidence="4" type="ORF">QYE76_030653</name>
</gene>
<dbReference type="InterPro" id="IPR036875">
    <property type="entry name" value="Znf_CCHC_sf"/>
</dbReference>
<evidence type="ECO:0000256" key="1">
    <source>
        <dbReference type="PROSITE-ProRule" id="PRU00047"/>
    </source>
</evidence>
<dbReference type="Proteomes" id="UP001231189">
    <property type="component" value="Unassembled WGS sequence"/>
</dbReference>
<dbReference type="GO" id="GO:0008270">
    <property type="term" value="F:zinc ion binding"/>
    <property type="evidence" value="ECO:0007669"/>
    <property type="project" value="UniProtKB-KW"/>
</dbReference>
<dbReference type="Gene3D" id="4.10.60.10">
    <property type="entry name" value="Zinc finger, CCHC-type"/>
    <property type="match status" value="1"/>
</dbReference>
<proteinExistence type="predicted"/>
<comment type="caution">
    <text evidence="4">The sequence shown here is derived from an EMBL/GenBank/DDBJ whole genome shotgun (WGS) entry which is preliminary data.</text>
</comment>
<feature type="compositionally biased region" description="Polar residues" evidence="2">
    <location>
        <begin position="382"/>
        <end position="393"/>
    </location>
</feature>
<dbReference type="EMBL" id="JAUUTY010000007">
    <property type="protein sequence ID" value="KAK1606980.1"/>
    <property type="molecule type" value="Genomic_DNA"/>
</dbReference>
<evidence type="ECO:0000313" key="4">
    <source>
        <dbReference type="EMBL" id="KAK1606980.1"/>
    </source>
</evidence>
<evidence type="ECO:0000313" key="5">
    <source>
        <dbReference type="Proteomes" id="UP001231189"/>
    </source>
</evidence>
<dbReference type="Pfam" id="PF14223">
    <property type="entry name" value="Retrotran_gag_2"/>
    <property type="match status" value="1"/>
</dbReference>
<keyword evidence="1" id="KW-0479">Metal-binding</keyword>
<keyword evidence="1" id="KW-0863">Zinc-finger</keyword>
<dbReference type="Pfam" id="PF00098">
    <property type="entry name" value="zf-CCHC"/>
    <property type="match status" value="1"/>
</dbReference>
<organism evidence="4 5">
    <name type="scientific">Lolium multiflorum</name>
    <name type="common">Italian ryegrass</name>
    <name type="synonym">Lolium perenne subsp. multiflorum</name>
    <dbReference type="NCBI Taxonomy" id="4521"/>
    <lineage>
        <taxon>Eukaryota</taxon>
        <taxon>Viridiplantae</taxon>
        <taxon>Streptophyta</taxon>
        <taxon>Embryophyta</taxon>
        <taxon>Tracheophyta</taxon>
        <taxon>Spermatophyta</taxon>
        <taxon>Magnoliopsida</taxon>
        <taxon>Liliopsida</taxon>
        <taxon>Poales</taxon>
        <taxon>Poaceae</taxon>
        <taxon>BOP clade</taxon>
        <taxon>Pooideae</taxon>
        <taxon>Poodae</taxon>
        <taxon>Poeae</taxon>
        <taxon>Poeae Chloroplast Group 2 (Poeae type)</taxon>
        <taxon>Loliodinae</taxon>
        <taxon>Loliinae</taxon>
        <taxon>Lolium</taxon>
    </lineage>
</organism>
<dbReference type="PANTHER" id="PTHR36617">
    <property type="entry name" value="PROTEIN, PUTATIVE-RELATED"/>
    <property type="match status" value="1"/>
</dbReference>
<feature type="domain" description="CCHC-type" evidence="3">
    <location>
        <begin position="433"/>
        <end position="448"/>
    </location>
</feature>
<evidence type="ECO:0000259" key="3">
    <source>
        <dbReference type="PROSITE" id="PS50158"/>
    </source>
</evidence>
<dbReference type="SMART" id="SM00343">
    <property type="entry name" value="ZnF_C2HC"/>
    <property type="match status" value="1"/>
</dbReference>
<dbReference type="PROSITE" id="PS50158">
    <property type="entry name" value="ZF_CCHC"/>
    <property type="match status" value="1"/>
</dbReference>
<evidence type="ECO:0000256" key="2">
    <source>
        <dbReference type="SAM" id="MobiDB-lite"/>
    </source>
</evidence>
<dbReference type="PANTHER" id="PTHR36617:SF7">
    <property type="entry name" value="OS01G0823550 PROTEIN"/>
    <property type="match status" value="1"/>
</dbReference>
<name>A0AAD8VJG0_LOLMU</name>
<keyword evidence="1" id="KW-0862">Zinc</keyword>
<accession>A0AAD8VJG0</accession>
<dbReference type="SUPFAM" id="SSF57756">
    <property type="entry name" value="Retrovirus zinc finger-like domains"/>
    <property type="match status" value="1"/>
</dbReference>
<feature type="region of interest" description="Disordered" evidence="2">
    <location>
        <begin position="372"/>
        <end position="426"/>
    </location>
</feature>
<keyword evidence="5" id="KW-1185">Reference proteome</keyword>
<protein>
    <recommendedName>
        <fullName evidence="3">CCHC-type domain-containing protein</fullName>
    </recommendedName>
</protein>
<reference evidence="4" key="1">
    <citation type="submission" date="2023-07" db="EMBL/GenBank/DDBJ databases">
        <title>A chromosome-level genome assembly of Lolium multiflorum.</title>
        <authorList>
            <person name="Chen Y."/>
            <person name="Copetti D."/>
            <person name="Kolliker R."/>
            <person name="Studer B."/>
        </authorList>
    </citation>
    <scope>NUCLEOTIDE SEQUENCE</scope>
    <source>
        <strain evidence="4">02402/16</strain>
        <tissue evidence="4">Leaf</tissue>
    </source>
</reference>